<reference evidence="1" key="1">
    <citation type="journal article" date="2020" name="Stud. Mycol.">
        <title>101 Dothideomycetes genomes: a test case for predicting lifestyles and emergence of pathogens.</title>
        <authorList>
            <person name="Haridas S."/>
            <person name="Albert R."/>
            <person name="Binder M."/>
            <person name="Bloem J."/>
            <person name="Labutti K."/>
            <person name="Salamov A."/>
            <person name="Andreopoulos B."/>
            <person name="Baker S."/>
            <person name="Barry K."/>
            <person name="Bills G."/>
            <person name="Bluhm B."/>
            <person name="Cannon C."/>
            <person name="Castanera R."/>
            <person name="Culley D."/>
            <person name="Daum C."/>
            <person name="Ezra D."/>
            <person name="Gonzalez J."/>
            <person name="Henrissat B."/>
            <person name="Kuo A."/>
            <person name="Liang C."/>
            <person name="Lipzen A."/>
            <person name="Lutzoni F."/>
            <person name="Magnuson J."/>
            <person name="Mondo S."/>
            <person name="Nolan M."/>
            <person name="Ohm R."/>
            <person name="Pangilinan J."/>
            <person name="Park H.-J."/>
            <person name="Ramirez L."/>
            <person name="Alfaro M."/>
            <person name="Sun H."/>
            <person name="Tritt A."/>
            <person name="Yoshinaga Y."/>
            <person name="Zwiers L.-H."/>
            <person name="Turgeon B."/>
            <person name="Goodwin S."/>
            <person name="Spatafora J."/>
            <person name="Crous P."/>
            <person name="Grigoriev I."/>
        </authorList>
    </citation>
    <scope>NUCLEOTIDE SEQUENCE</scope>
    <source>
        <strain evidence="1">CBS 119925</strain>
    </source>
</reference>
<gene>
    <name evidence="1" type="ORF">M011DRAFT_514221</name>
</gene>
<evidence type="ECO:0000313" key="2">
    <source>
        <dbReference type="Proteomes" id="UP000799440"/>
    </source>
</evidence>
<dbReference type="AlphaFoldDB" id="A0A6A6UU92"/>
<protein>
    <submittedName>
        <fullName evidence="1">Uncharacterized protein</fullName>
    </submittedName>
</protein>
<sequence>MDRGVEEERQEMDRWRDEERQKLVRWRDKERQRLDRWRDEEREFQRSLMSRLATQEFAAAISGGGMMLGDLSVYTGNPIARQSDQENCNLKVGGVANLGAGPWSPTVQGGYFCGIETEMELAVEEEQYMSGALSAAETFDSIMGAESGF</sequence>
<dbReference type="Proteomes" id="UP000799440">
    <property type="component" value="Unassembled WGS sequence"/>
</dbReference>
<evidence type="ECO:0000313" key="1">
    <source>
        <dbReference type="EMBL" id="KAF2741705.1"/>
    </source>
</evidence>
<name>A0A6A6UU92_9PLEO</name>
<accession>A0A6A6UU92</accession>
<organism evidence="1 2">
    <name type="scientific">Sporormia fimetaria CBS 119925</name>
    <dbReference type="NCBI Taxonomy" id="1340428"/>
    <lineage>
        <taxon>Eukaryota</taxon>
        <taxon>Fungi</taxon>
        <taxon>Dikarya</taxon>
        <taxon>Ascomycota</taxon>
        <taxon>Pezizomycotina</taxon>
        <taxon>Dothideomycetes</taxon>
        <taxon>Pleosporomycetidae</taxon>
        <taxon>Pleosporales</taxon>
        <taxon>Sporormiaceae</taxon>
        <taxon>Sporormia</taxon>
    </lineage>
</organism>
<proteinExistence type="predicted"/>
<dbReference type="EMBL" id="MU006629">
    <property type="protein sequence ID" value="KAF2741705.1"/>
    <property type="molecule type" value="Genomic_DNA"/>
</dbReference>
<keyword evidence="2" id="KW-1185">Reference proteome</keyword>